<gene>
    <name evidence="2" type="ORF">GCM10010123_39230</name>
</gene>
<dbReference type="EMBL" id="BMQB01000010">
    <property type="protein sequence ID" value="GGK05502.1"/>
    <property type="molecule type" value="Genomic_DNA"/>
</dbReference>
<reference evidence="2" key="1">
    <citation type="journal article" date="2014" name="Int. J. Syst. Evol. Microbiol.">
        <title>Complete genome sequence of Corynebacterium casei LMG S-19264T (=DSM 44701T), isolated from a smear-ripened cheese.</title>
        <authorList>
            <consortium name="US DOE Joint Genome Institute (JGI-PGF)"/>
            <person name="Walter F."/>
            <person name="Albersmeier A."/>
            <person name="Kalinowski J."/>
            <person name="Ruckert C."/>
        </authorList>
    </citation>
    <scope>NUCLEOTIDE SEQUENCE</scope>
    <source>
        <strain evidence="2">JCM 3090</strain>
    </source>
</reference>
<keyword evidence="3" id="KW-1185">Reference proteome</keyword>
<protein>
    <submittedName>
        <fullName evidence="2">Uncharacterized protein</fullName>
    </submittedName>
</protein>
<dbReference type="AlphaFoldDB" id="A0A8J3BCU3"/>
<dbReference type="Proteomes" id="UP000649739">
    <property type="component" value="Unassembled WGS sequence"/>
</dbReference>
<name>A0A8J3BCU3_9ACTN</name>
<evidence type="ECO:0000256" key="1">
    <source>
        <dbReference type="SAM" id="MobiDB-lite"/>
    </source>
</evidence>
<feature type="compositionally biased region" description="Low complexity" evidence="1">
    <location>
        <begin position="88"/>
        <end position="100"/>
    </location>
</feature>
<feature type="compositionally biased region" description="Gly residues" evidence="1">
    <location>
        <begin position="22"/>
        <end position="33"/>
    </location>
</feature>
<reference evidence="2" key="2">
    <citation type="submission" date="2020-09" db="EMBL/GenBank/DDBJ databases">
        <authorList>
            <person name="Sun Q."/>
            <person name="Ohkuma M."/>
        </authorList>
    </citation>
    <scope>NUCLEOTIDE SEQUENCE</scope>
    <source>
        <strain evidence="2">JCM 3090</strain>
    </source>
</reference>
<sequence length="147" mass="14036">MARVGRGPGAGARPAAPVGRAVGAGRGPAGSVGAGAADVGAGPPDRAGISRPLPDSAPVEPRAHPPVATSAAPTTIDSAARRTRPHTPARVARAAPGRGPHTAGASAVTHASADRGPGYRGRVPGAHVAGPLPPASGRTGTPGPARL</sequence>
<feature type="region of interest" description="Disordered" evidence="1">
    <location>
        <begin position="1"/>
        <end position="147"/>
    </location>
</feature>
<comment type="caution">
    <text evidence="2">The sequence shown here is derived from an EMBL/GenBank/DDBJ whole genome shotgun (WGS) entry which is preliminary data.</text>
</comment>
<evidence type="ECO:0000313" key="2">
    <source>
        <dbReference type="EMBL" id="GGK05502.1"/>
    </source>
</evidence>
<organism evidence="2 3">
    <name type="scientific">Pilimelia anulata</name>
    <dbReference type="NCBI Taxonomy" id="53371"/>
    <lineage>
        <taxon>Bacteria</taxon>
        <taxon>Bacillati</taxon>
        <taxon>Actinomycetota</taxon>
        <taxon>Actinomycetes</taxon>
        <taxon>Micromonosporales</taxon>
        <taxon>Micromonosporaceae</taxon>
        <taxon>Pilimelia</taxon>
    </lineage>
</organism>
<feature type="compositionally biased region" description="Low complexity" evidence="1">
    <location>
        <begin position="11"/>
        <end position="21"/>
    </location>
</feature>
<feature type="compositionally biased region" description="Low complexity" evidence="1">
    <location>
        <begin position="34"/>
        <end position="47"/>
    </location>
</feature>
<evidence type="ECO:0000313" key="3">
    <source>
        <dbReference type="Proteomes" id="UP000649739"/>
    </source>
</evidence>
<proteinExistence type="predicted"/>
<accession>A0A8J3BCU3</accession>
<feature type="compositionally biased region" description="Gly residues" evidence="1">
    <location>
        <begin position="1"/>
        <end position="10"/>
    </location>
</feature>